<gene>
    <name evidence="4" type="ORF">OHU69_48380</name>
</gene>
<keyword evidence="2 4" id="KW-0012">Acyltransferase</keyword>
<dbReference type="InterPro" id="IPR050832">
    <property type="entry name" value="Bact_Acetyltransf"/>
</dbReference>
<dbReference type="InterPro" id="IPR016181">
    <property type="entry name" value="Acyl_CoA_acyltransferase"/>
</dbReference>
<dbReference type="SUPFAM" id="SSF55729">
    <property type="entry name" value="Acyl-CoA N-acyltransferases (Nat)"/>
    <property type="match status" value="1"/>
</dbReference>
<dbReference type="Pfam" id="PF00583">
    <property type="entry name" value="Acetyltransf_1"/>
    <property type="match status" value="1"/>
</dbReference>
<dbReference type="InterPro" id="IPR000182">
    <property type="entry name" value="GNAT_dom"/>
</dbReference>
<protein>
    <submittedName>
        <fullName evidence="4">GNAT family N-acetyltransferase</fullName>
        <ecNumber evidence="4">2.3.1.-</ecNumber>
    </submittedName>
</protein>
<dbReference type="PANTHER" id="PTHR43877">
    <property type="entry name" value="AMINOALKYLPHOSPHONATE N-ACETYLTRANSFERASE-RELATED-RELATED"/>
    <property type="match status" value="1"/>
</dbReference>
<proteinExistence type="predicted"/>
<evidence type="ECO:0000256" key="1">
    <source>
        <dbReference type="ARBA" id="ARBA00022679"/>
    </source>
</evidence>
<name>A0AAU1ULM4_9ACTN</name>
<dbReference type="AlphaFoldDB" id="A0AAU1ULM4"/>
<dbReference type="Gene3D" id="3.40.630.30">
    <property type="match status" value="1"/>
</dbReference>
<organism evidence="4">
    <name type="scientific">Streptomyces sp. NBC_00119</name>
    <dbReference type="NCBI Taxonomy" id="2975659"/>
    <lineage>
        <taxon>Bacteria</taxon>
        <taxon>Bacillati</taxon>
        <taxon>Actinomycetota</taxon>
        <taxon>Actinomycetes</taxon>
        <taxon>Kitasatosporales</taxon>
        <taxon>Streptomycetaceae</taxon>
        <taxon>Streptomyces</taxon>
    </lineage>
</organism>
<sequence length="163" mass="17691">MPKWTIKPEPVTGADIDEAMWQYFTEMGQRVMGRPPMDAELREVLHEDPHDDLSPPQGVLLVARGSDGELLGYAGVRLLAGDPSAAELKRMYVRPAGRGLGLGRGLLLAAEAAAQELGASRVVCETNTELTEARALYISHGYEETGSYDGHGNAEHWYAKTLG</sequence>
<evidence type="ECO:0000256" key="2">
    <source>
        <dbReference type="ARBA" id="ARBA00023315"/>
    </source>
</evidence>
<accession>A0AAU1ULM4</accession>
<feature type="domain" description="N-acetyltransferase" evidence="3">
    <location>
        <begin position="11"/>
        <end position="163"/>
    </location>
</feature>
<evidence type="ECO:0000259" key="3">
    <source>
        <dbReference type="PROSITE" id="PS51186"/>
    </source>
</evidence>
<dbReference type="GO" id="GO:0016747">
    <property type="term" value="F:acyltransferase activity, transferring groups other than amino-acyl groups"/>
    <property type="evidence" value="ECO:0007669"/>
    <property type="project" value="InterPro"/>
</dbReference>
<reference evidence="4" key="1">
    <citation type="submission" date="2022-10" db="EMBL/GenBank/DDBJ databases">
        <title>The complete genomes of actinobacterial strains from the NBC collection.</title>
        <authorList>
            <person name="Joergensen T.S."/>
            <person name="Alvarez Arevalo M."/>
            <person name="Sterndorff E.B."/>
            <person name="Faurdal D."/>
            <person name="Vuksanovic O."/>
            <person name="Mourched A.-S."/>
            <person name="Charusanti P."/>
            <person name="Shaw S."/>
            <person name="Blin K."/>
            <person name="Weber T."/>
        </authorList>
    </citation>
    <scope>NUCLEOTIDE SEQUENCE</scope>
    <source>
        <strain evidence="4">NBC_00119</strain>
    </source>
</reference>
<keyword evidence="1 4" id="KW-0808">Transferase</keyword>
<dbReference type="EC" id="2.3.1.-" evidence="4"/>
<dbReference type="EMBL" id="CP108195">
    <property type="protein sequence ID" value="WTS18121.1"/>
    <property type="molecule type" value="Genomic_DNA"/>
</dbReference>
<dbReference type="PANTHER" id="PTHR43877:SF2">
    <property type="entry name" value="AMINOALKYLPHOSPHONATE N-ACETYLTRANSFERASE-RELATED"/>
    <property type="match status" value="1"/>
</dbReference>
<dbReference type="PROSITE" id="PS51186">
    <property type="entry name" value="GNAT"/>
    <property type="match status" value="1"/>
</dbReference>
<evidence type="ECO:0000313" key="4">
    <source>
        <dbReference type="EMBL" id="WTS18121.1"/>
    </source>
</evidence>